<evidence type="ECO:0000313" key="3">
    <source>
        <dbReference type="EMBL" id="WVZ03386.1"/>
    </source>
</evidence>
<feature type="signal peptide" evidence="2">
    <location>
        <begin position="1"/>
        <end position="19"/>
    </location>
</feature>
<reference evidence="3 4" key="1">
    <citation type="journal article" date="2023" name="Life. Sci Alliance">
        <title>Evolutionary insights into 3D genome organization and epigenetic landscape of Vigna mungo.</title>
        <authorList>
            <person name="Junaid A."/>
            <person name="Singh B."/>
            <person name="Bhatia S."/>
        </authorList>
    </citation>
    <scope>NUCLEOTIDE SEQUENCE [LARGE SCALE GENOMIC DNA]</scope>
    <source>
        <strain evidence="3">Urdbean</strain>
    </source>
</reference>
<dbReference type="Proteomes" id="UP001374535">
    <property type="component" value="Chromosome 7"/>
</dbReference>
<feature type="chain" id="PRO_5042823502" evidence="2">
    <location>
        <begin position="20"/>
        <end position="449"/>
    </location>
</feature>
<dbReference type="AlphaFoldDB" id="A0AAQ3N6B3"/>
<evidence type="ECO:0000256" key="2">
    <source>
        <dbReference type="SAM" id="SignalP"/>
    </source>
</evidence>
<name>A0AAQ3N6B3_VIGMU</name>
<organism evidence="3 4">
    <name type="scientific">Vigna mungo</name>
    <name type="common">Black gram</name>
    <name type="synonym">Phaseolus mungo</name>
    <dbReference type="NCBI Taxonomy" id="3915"/>
    <lineage>
        <taxon>Eukaryota</taxon>
        <taxon>Viridiplantae</taxon>
        <taxon>Streptophyta</taxon>
        <taxon>Embryophyta</taxon>
        <taxon>Tracheophyta</taxon>
        <taxon>Spermatophyta</taxon>
        <taxon>Magnoliopsida</taxon>
        <taxon>eudicotyledons</taxon>
        <taxon>Gunneridae</taxon>
        <taxon>Pentapetalae</taxon>
        <taxon>rosids</taxon>
        <taxon>fabids</taxon>
        <taxon>Fabales</taxon>
        <taxon>Fabaceae</taxon>
        <taxon>Papilionoideae</taxon>
        <taxon>50 kb inversion clade</taxon>
        <taxon>NPAAA clade</taxon>
        <taxon>indigoferoid/millettioid clade</taxon>
        <taxon>Phaseoleae</taxon>
        <taxon>Vigna</taxon>
    </lineage>
</organism>
<keyword evidence="4" id="KW-1185">Reference proteome</keyword>
<evidence type="ECO:0000313" key="4">
    <source>
        <dbReference type="Proteomes" id="UP001374535"/>
    </source>
</evidence>
<accession>A0AAQ3N6B3</accession>
<feature type="region of interest" description="Disordered" evidence="1">
    <location>
        <begin position="408"/>
        <end position="449"/>
    </location>
</feature>
<gene>
    <name evidence="3" type="ORF">V8G54_024192</name>
</gene>
<keyword evidence="2" id="KW-0732">Signal</keyword>
<dbReference type="EMBL" id="CP144694">
    <property type="protein sequence ID" value="WVZ03386.1"/>
    <property type="molecule type" value="Genomic_DNA"/>
</dbReference>
<sequence length="449" mass="49121">MGFSRWLSWKGQVIWFAFAFKSPLLVDDDVVEIFGEANRGSFVVHPRSPTFGKAGRDSFVEDPRSPTFGKVGRDSFVEGPRSPTFGMASREYFVEDPWSPTFGKAGRDSFVEGARSPTFEKAGRDSFVEGPRSPTFGKAGRDYFVEDPRSTVADLRKGRSGYFVEDPRSPTFGKAGRDCFVEDPRSPTFGKAGRDSFVDDPKAGRDSFWRGVGRAGRTKGGAERWGTGRSEVVGALMGFDGDITEGPPGGFQKGIEKTNRSDGRRQVQRVDSVSGSNTETFTETFGAHRGAELVFPIDVNTTFRPQPLGLNYPALRPPLFGPSAPTIRPISLNCSAHRPQPSGPLASIARPFGLNHLALQAIVNLQIKNPGRPFRRSATVDLQQNIPASLSEGRRPWIFNKISRPAFPKVGDRGSSTKESWPAFPKVGYRGSSTKESRSAFPKVGNRGS</sequence>
<proteinExistence type="predicted"/>
<evidence type="ECO:0000256" key="1">
    <source>
        <dbReference type="SAM" id="MobiDB-lite"/>
    </source>
</evidence>
<protein>
    <submittedName>
        <fullName evidence="3">Uncharacterized protein</fullName>
    </submittedName>
</protein>